<evidence type="ECO:0000313" key="2">
    <source>
        <dbReference type="EMBL" id="KAG5646307.1"/>
    </source>
</evidence>
<reference evidence="2" key="2">
    <citation type="submission" date="2021-10" db="EMBL/GenBank/DDBJ databases">
        <title>Phylogenomics reveals ancestral predisposition of the termite-cultivated fungus Termitomyces towards a domesticated lifestyle.</title>
        <authorList>
            <person name="Auxier B."/>
            <person name="Grum-Grzhimaylo A."/>
            <person name="Cardenas M.E."/>
            <person name="Lodge J.D."/>
            <person name="Laessoe T."/>
            <person name="Pedersen O."/>
            <person name="Smith M.E."/>
            <person name="Kuyper T.W."/>
            <person name="Franco-Molano E.A."/>
            <person name="Baroni T.J."/>
            <person name="Aanen D.K."/>
        </authorList>
    </citation>
    <scope>NUCLEOTIDE SEQUENCE</scope>
    <source>
        <strain evidence="2">AP01</strain>
        <tissue evidence="2">Mycelium</tissue>
    </source>
</reference>
<keyword evidence="3" id="KW-1185">Reference proteome</keyword>
<gene>
    <name evidence="2" type="ORF">DXG03_003904</name>
</gene>
<feature type="region of interest" description="Disordered" evidence="1">
    <location>
        <begin position="59"/>
        <end position="83"/>
    </location>
</feature>
<evidence type="ECO:0000313" key="3">
    <source>
        <dbReference type="Proteomes" id="UP000775547"/>
    </source>
</evidence>
<sequence length="83" mass="9588">MVLNRSLLRMKRARVLNEMRSLLEPDIPEPGSRSPFSSRPRLEADTLLEQPDFELYELDKENPSTVGHSEASGTKSPWYTVKW</sequence>
<feature type="compositionally biased region" description="Polar residues" evidence="1">
    <location>
        <begin position="63"/>
        <end position="77"/>
    </location>
</feature>
<organism evidence="2 3">
    <name type="scientific">Asterophora parasitica</name>
    <dbReference type="NCBI Taxonomy" id="117018"/>
    <lineage>
        <taxon>Eukaryota</taxon>
        <taxon>Fungi</taxon>
        <taxon>Dikarya</taxon>
        <taxon>Basidiomycota</taxon>
        <taxon>Agaricomycotina</taxon>
        <taxon>Agaricomycetes</taxon>
        <taxon>Agaricomycetidae</taxon>
        <taxon>Agaricales</taxon>
        <taxon>Tricholomatineae</taxon>
        <taxon>Lyophyllaceae</taxon>
        <taxon>Asterophora</taxon>
    </lineage>
</organism>
<accession>A0A9P7G948</accession>
<proteinExistence type="predicted"/>
<name>A0A9P7G948_9AGAR</name>
<reference evidence="2" key="1">
    <citation type="submission" date="2020-07" db="EMBL/GenBank/DDBJ databases">
        <authorList>
            <person name="Nieuwenhuis M."/>
            <person name="Van De Peppel L.J.J."/>
        </authorList>
    </citation>
    <scope>NUCLEOTIDE SEQUENCE</scope>
    <source>
        <strain evidence="2">AP01</strain>
        <tissue evidence="2">Mycelium</tissue>
    </source>
</reference>
<dbReference type="Proteomes" id="UP000775547">
    <property type="component" value="Unassembled WGS sequence"/>
</dbReference>
<comment type="caution">
    <text evidence="2">The sequence shown here is derived from an EMBL/GenBank/DDBJ whole genome shotgun (WGS) entry which is preliminary data.</text>
</comment>
<protein>
    <submittedName>
        <fullName evidence="2">Uncharacterized protein</fullName>
    </submittedName>
</protein>
<dbReference type="EMBL" id="JABCKV010000023">
    <property type="protein sequence ID" value="KAG5646307.1"/>
    <property type="molecule type" value="Genomic_DNA"/>
</dbReference>
<evidence type="ECO:0000256" key="1">
    <source>
        <dbReference type="SAM" id="MobiDB-lite"/>
    </source>
</evidence>
<dbReference type="AlphaFoldDB" id="A0A9P7G948"/>